<dbReference type="Proteomes" id="UP000315628">
    <property type="component" value="Unassembled WGS sequence"/>
</dbReference>
<dbReference type="RefSeq" id="WP_144858193.1">
    <property type="nucleotide sequence ID" value="NZ_BAAAYT010000002.1"/>
</dbReference>
<dbReference type="InterPro" id="IPR038555">
    <property type="entry name" value="Zincin_1_sf"/>
</dbReference>
<organism evidence="1 2">
    <name type="scientific">Marihabitans asiaticum</name>
    <dbReference type="NCBI Taxonomy" id="415218"/>
    <lineage>
        <taxon>Bacteria</taxon>
        <taxon>Bacillati</taxon>
        <taxon>Actinomycetota</taxon>
        <taxon>Actinomycetes</taxon>
        <taxon>Micrococcales</taxon>
        <taxon>Intrasporangiaceae</taxon>
        <taxon>Marihabitans</taxon>
    </lineage>
</organism>
<gene>
    <name evidence="1" type="ORF">FB557_2793</name>
</gene>
<dbReference type="CDD" id="cd12952">
    <property type="entry name" value="MMP_ACEL2062"/>
    <property type="match status" value="1"/>
</dbReference>
<evidence type="ECO:0000313" key="2">
    <source>
        <dbReference type="Proteomes" id="UP000315628"/>
    </source>
</evidence>
<dbReference type="AlphaFoldDB" id="A0A560W6Y7"/>
<keyword evidence="1" id="KW-0378">Hydrolase</keyword>
<dbReference type="GO" id="GO:0008233">
    <property type="term" value="F:peptidase activity"/>
    <property type="evidence" value="ECO:0007669"/>
    <property type="project" value="UniProtKB-KW"/>
</dbReference>
<dbReference type="SUPFAM" id="SSF55486">
    <property type="entry name" value="Metalloproteases ('zincins'), catalytic domain"/>
    <property type="match status" value="1"/>
</dbReference>
<dbReference type="GO" id="GO:0006508">
    <property type="term" value="P:proteolysis"/>
    <property type="evidence" value="ECO:0007669"/>
    <property type="project" value="UniProtKB-KW"/>
</dbReference>
<keyword evidence="1" id="KW-0645">Protease</keyword>
<dbReference type="Gene3D" id="3.30.2010.20">
    <property type="match status" value="1"/>
</dbReference>
<keyword evidence="2" id="KW-1185">Reference proteome</keyword>
<comment type="caution">
    <text evidence="1">The sequence shown here is derived from an EMBL/GenBank/DDBJ whole genome shotgun (WGS) entry which is preliminary data.</text>
</comment>
<dbReference type="Pfam" id="PF06262">
    <property type="entry name" value="Zincin_1"/>
    <property type="match status" value="1"/>
</dbReference>
<proteinExistence type="predicted"/>
<dbReference type="InterPro" id="IPR010428">
    <property type="entry name" value="Zincin_1"/>
</dbReference>
<accession>A0A560W6Y7</accession>
<sequence>MIDVDDETFAAAVTDGIATVPDELMKMADNVAIFVEDEPGPDHADPALTDEENAGLLGMYLGTPLTERDTWWSAGSLPDQIVLFRGPLTRMCDSLDQLRDEVAVTIVHELAHHFGIEEERLHALGWG</sequence>
<evidence type="ECO:0000313" key="1">
    <source>
        <dbReference type="EMBL" id="TWD13391.1"/>
    </source>
</evidence>
<dbReference type="EMBL" id="VIUW01000005">
    <property type="protein sequence ID" value="TWD13391.1"/>
    <property type="molecule type" value="Genomic_DNA"/>
</dbReference>
<reference evidence="1 2" key="1">
    <citation type="submission" date="2019-06" db="EMBL/GenBank/DDBJ databases">
        <title>Sequencing the genomes of 1000 actinobacteria strains.</title>
        <authorList>
            <person name="Klenk H.-P."/>
        </authorList>
    </citation>
    <scope>NUCLEOTIDE SEQUENCE [LARGE SCALE GENOMIC DNA]</scope>
    <source>
        <strain evidence="1 2">DSM 18935</strain>
    </source>
</reference>
<name>A0A560W6Y7_9MICO</name>
<protein>
    <submittedName>
        <fullName evidence="1">Putative Zn-dependent protease with MMP-like domain</fullName>
    </submittedName>
</protein>
<dbReference type="OrthoDB" id="9806895at2"/>